<dbReference type="InterPro" id="IPR008254">
    <property type="entry name" value="Flavodoxin/NO_synth"/>
</dbReference>
<dbReference type="Pfam" id="PF12724">
    <property type="entry name" value="Flavodoxin_5"/>
    <property type="match status" value="1"/>
</dbReference>
<name>A0ABW8TBE4_9CLOT</name>
<dbReference type="SUPFAM" id="SSF52218">
    <property type="entry name" value="Flavoproteins"/>
    <property type="match status" value="1"/>
</dbReference>
<proteinExistence type="predicted"/>
<dbReference type="RefSeq" id="WP_406785928.1">
    <property type="nucleotide sequence ID" value="NZ_JBJIAA010000002.1"/>
</dbReference>
<evidence type="ECO:0000313" key="2">
    <source>
        <dbReference type="EMBL" id="MFL0249255.1"/>
    </source>
</evidence>
<dbReference type="Gene3D" id="3.40.50.360">
    <property type="match status" value="1"/>
</dbReference>
<feature type="domain" description="Flavodoxin-like" evidence="1">
    <location>
        <begin position="4"/>
        <end position="147"/>
    </location>
</feature>
<dbReference type="InterPro" id="IPR026816">
    <property type="entry name" value="Flavodoxin_dom"/>
</dbReference>
<comment type="caution">
    <text evidence="2">The sequence shown here is derived from an EMBL/GenBank/DDBJ whole genome shotgun (WGS) entry which is preliminary data.</text>
</comment>
<dbReference type="PROSITE" id="PS50902">
    <property type="entry name" value="FLAVODOXIN_LIKE"/>
    <property type="match status" value="1"/>
</dbReference>
<evidence type="ECO:0000259" key="1">
    <source>
        <dbReference type="PROSITE" id="PS50902"/>
    </source>
</evidence>
<reference evidence="2 3" key="1">
    <citation type="submission" date="2024-11" db="EMBL/GenBank/DDBJ databases">
        <authorList>
            <person name="Heng Y.C."/>
            <person name="Lim A.C.H."/>
            <person name="Lee J.K.Y."/>
            <person name="Kittelmann S."/>
        </authorList>
    </citation>
    <scope>NUCLEOTIDE SEQUENCE [LARGE SCALE GENOMIC DNA]</scope>
    <source>
        <strain evidence="2 3">WILCCON 0114</strain>
    </source>
</reference>
<gene>
    <name evidence="2" type="ORF">ACJDT4_02390</name>
</gene>
<keyword evidence="3" id="KW-1185">Reference proteome</keyword>
<evidence type="ECO:0000313" key="3">
    <source>
        <dbReference type="Proteomes" id="UP001623592"/>
    </source>
</evidence>
<dbReference type="Proteomes" id="UP001623592">
    <property type="component" value="Unassembled WGS sequence"/>
</dbReference>
<dbReference type="InterPro" id="IPR052200">
    <property type="entry name" value="Protoporphyrinogen_IX_DH"/>
</dbReference>
<organism evidence="2 3">
    <name type="scientific">Clostridium neuense</name>
    <dbReference type="NCBI Taxonomy" id="1728934"/>
    <lineage>
        <taxon>Bacteria</taxon>
        <taxon>Bacillati</taxon>
        <taxon>Bacillota</taxon>
        <taxon>Clostridia</taxon>
        <taxon>Eubacteriales</taxon>
        <taxon>Clostridiaceae</taxon>
        <taxon>Clostridium</taxon>
    </lineage>
</organism>
<dbReference type="PANTHER" id="PTHR38030:SF2">
    <property type="entry name" value="PROTOPORPHYRINOGEN IX DEHYDROGENASE [QUINONE]"/>
    <property type="match status" value="1"/>
</dbReference>
<dbReference type="EMBL" id="JBJIAA010000002">
    <property type="protein sequence ID" value="MFL0249255.1"/>
    <property type="molecule type" value="Genomic_DNA"/>
</dbReference>
<sequence>MKRIIIYESVHHGNTEKVSNAMAEVLKADLIKSKDVNMDNLNNYDLIGFGSGIYYGKFHKNILELLKKIKPVNKQKAFVFSTSGQGKEQYNDSIKKELTEKDFEIIGNFACKGFDTYGPLKLIGGIAKGRPNDEDISKAREFAMKLSLYE</sequence>
<accession>A0ABW8TBE4</accession>
<dbReference type="InterPro" id="IPR029039">
    <property type="entry name" value="Flavoprotein-like_sf"/>
</dbReference>
<dbReference type="PANTHER" id="PTHR38030">
    <property type="entry name" value="PROTOPORPHYRINOGEN IX DEHYDROGENASE [MENAQUINONE]"/>
    <property type="match status" value="1"/>
</dbReference>
<protein>
    <submittedName>
        <fullName evidence="2">Flavodoxin family protein</fullName>
    </submittedName>
</protein>